<keyword evidence="3" id="KW-1185">Reference proteome</keyword>
<dbReference type="Proteomes" id="UP001320972">
    <property type="component" value="Unassembled WGS sequence"/>
</dbReference>
<evidence type="ECO:0008006" key="4">
    <source>
        <dbReference type="Google" id="ProtNLM"/>
    </source>
</evidence>
<organism evidence="2 3">
    <name type="scientific">Natronoglomus mannanivorans</name>
    <dbReference type="NCBI Taxonomy" id="2979990"/>
    <lineage>
        <taxon>Archaea</taxon>
        <taxon>Methanobacteriati</taxon>
        <taxon>Methanobacteriota</taxon>
        <taxon>Stenosarchaea group</taxon>
        <taxon>Halobacteria</taxon>
        <taxon>Halobacteriales</taxon>
        <taxon>Natrialbaceae</taxon>
        <taxon>Natronoglomus</taxon>
    </lineage>
</organism>
<evidence type="ECO:0000313" key="3">
    <source>
        <dbReference type="Proteomes" id="UP001320972"/>
    </source>
</evidence>
<proteinExistence type="predicted"/>
<dbReference type="RefSeq" id="WP_338008387.1">
    <property type="nucleotide sequence ID" value="NZ_JAOPKB010000010.1"/>
</dbReference>
<feature type="region of interest" description="Disordered" evidence="1">
    <location>
        <begin position="1"/>
        <end position="52"/>
    </location>
</feature>
<gene>
    <name evidence="2" type="ORF">OB955_15765</name>
</gene>
<dbReference type="EMBL" id="JAOPKB010000010">
    <property type="protein sequence ID" value="MCU4974185.1"/>
    <property type="molecule type" value="Genomic_DNA"/>
</dbReference>
<comment type="caution">
    <text evidence="2">The sequence shown here is derived from an EMBL/GenBank/DDBJ whole genome shotgun (WGS) entry which is preliminary data.</text>
</comment>
<protein>
    <recommendedName>
        <fullName evidence="4">Zinc-ribbon domain-containing protein</fullName>
    </recommendedName>
</protein>
<name>A0ABT2QGY4_9EURY</name>
<accession>A0ABT2QGY4</accession>
<evidence type="ECO:0000256" key="1">
    <source>
        <dbReference type="SAM" id="MobiDB-lite"/>
    </source>
</evidence>
<reference evidence="2 3" key="1">
    <citation type="submission" date="2022-09" db="EMBL/GenBank/DDBJ databases">
        <title>Enrichment on poylsaccharides allowed isolation of novel metabolic and taxonomic groups of Haloarchaea.</title>
        <authorList>
            <person name="Sorokin D.Y."/>
            <person name="Elcheninov A.G."/>
            <person name="Khizhniak T.V."/>
            <person name="Kolganova T.V."/>
            <person name="Kublanov I.V."/>
        </authorList>
    </citation>
    <scope>NUCLEOTIDE SEQUENCE [LARGE SCALE GENOMIC DNA]</scope>
    <source>
        <strain evidence="2 3">AArc-m2/3/4</strain>
    </source>
</reference>
<sequence>MGLSDVVRGLIADEQSSDGDDRESPSIEHSSGTGTGTDREGRTETETGTEPGAVIYECRNCGTTVSPDETCPTCGSTAIAEYPVD</sequence>
<evidence type="ECO:0000313" key="2">
    <source>
        <dbReference type="EMBL" id="MCU4974185.1"/>
    </source>
</evidence>